<evidence type="ECO:0000256" key="5">
    <source>
        <dbReference type="ARBA" id="ARBA00016406"/>
    </source>
</evidence>
<evidence type="ECO:0000256" key="7">
    <source>
        <dbReference type="ARBA" id="ARBA00022827"/>
    </source>
</evidence>
<evidence type="ECO:0000256" key="15">
    <source>
        <dbReference type="ARBA" id="ARBA00048407"/>
    </source>
</evidence>
<keyword evidence="7" id="KW-0274">FAD</keyword>
<evidence type="ECO:0000256" key="4">
    <source>
        <dbReference type="ARBA" id="ARBA00013076"/>
    </source>
</evidence>
<dbReference type="PANTHER" id="PTHR42802:SF1">
    <property type="entry name" value="L-ORNITHINE N(5)-MONOOXYGENASE"/>
    <property type="match status" value="1"/>
</dbReference>
<evidence type="ECO:0000256" key="9">
    <source>
        <dbReference type="ARBA" id="ARBA00023002"/>
    </source>
</evidence>
<evidence type="ECO:0000256" key="6">
    <source>
        <dbReference type="ARBA" id="ARBA00022630"/>
    </source>
</evidence>
<evidence type="ECO:0000313" key="16">
    <source>
        <dbReference type="EMBL" id="MFC3979192.1"/>
    </source>
</evidence>
<keyword evidence="10" id="KW-0503">Monooxygenase</keyword>
<keyword evidence="8" id="KW-0521">NADP</keyword>
<keyword evidence="17" id="KW-1185">Reference proteome</keyword>
<evidence type="ECO:0000256" key="10">
    <source>
        <dbReference type="ARBA" id="ARBA00023033"/>
    </source>
</evidence>
<dbReference type="Gene3D" id="3.50.50.60">
    <property type="entry name" value="FAD/NAD(P)-binding domain"/>
    <property type="match status" value="1"/>
</dbReference>
<dbReference type="SUPFAM" id="SSF51905">
    <property type="entry name" value="FAD/NAD(P)-binding domain"/>
    <property type="match status" value="2"/>
</dbReference>
<evidence type="ECO:0000256" key="14">
    <source>
        <dbReference type="ARBA" id="ARBA00032738"/>
    </source>
</evidence>
<comment type="cofactor">
    <cofactor evidence="1">
        <name>FAD</name>
        <dbReference type="ChEBI" id="CHEBI:57692"/>
    </cofactor>
</comment>
<dbReference type="InterPro" id="IPR025700">
    <property type="entry name" value="Lys/Orn_oxygenase"/>
</dbReference>
<comment type="pathway">
    <text evidence="2">Siderophore biosynthesis.</text>
</comment>
<evidence type="ECO:0000256" key="11">
    <source>
        <dbReference type="ARBA" id="ARBA00029939"/>
    </source>
</evidence>
<dbReference type="Proteomes" id="UP001595698">
    <property type="component" value="Unassembled WGS sequence"/>
</dbReference>
<comment type="catalytic activity">
    <reaction evidence="15">
        <text>L-lysine + NADPH + O2 = N(6)-hydroxy-L-lysine + NADP(+) + H2O</text>
        <dbReference type="Rhea" id="RHEA:23228"/>
        <dbReference type="ChEBI" id="CHEBI:15377"/>
        <dbReference type="ChEBI" id="CHEBI:15379"/>
        <dbReference type="ChEBI" id="CHEBI:32551"/>
        <dbReference type="ChEBI" id="CHEBI:57783"/>
        <dbReference type="ChEBI" id="CHEBI:57820"/>
        <dbReference type="ChEBI" id="CHEBI:58349"/>
        <dbReference type="EC" id="1.14.13.59"/>
    </reaction>
</comment>
<evidence type="ECO:0000256" key="12">
    <source>
        <dbReference type="ARBA" id="ARBA00031158"/>
    </source>
</evidence>
<name>A0ABV8EVX7_9ACTN</name>
<dbReference type="RefSeq" id="WP_352011900.1">
    <property type="nucleotide sequence ID" value="NZ_JBHSBC010000002.1"/>
</dbReference>
<evidence type="ECO:0000256" key="2">
    <source>
        <dbReference type="ARBA" id="ARBA00004924"/>
    </source>
</evidence>
<protein>
    <recommendedName>
        <fullName evidence="5">L-lysine N6-monooxygenase MbtG</fullName>
        <ecNumber evidence="4">1.14.13.59</ecNumber>
    </recommendedName>
    <alternativeName>
        <fullName evidence="14">Lysine 6-N-hydroxylase</fullName>
    </alternativeName>
    <alternativeName>
        <fullName evidence="13">Lysine N6-hydroxylase</fullName>
    </alternativeName>
    <alternativeName>
        <fullName evidence="11">Lysine-N-oxygenase</fullName>
    </alternativeName>
    <alternativeName>
        <fullName evidence="12">Mycobactin synthase protein G</fullName>
    </alternativeName>
</protein>
<keyword evidence="6" id="KW-0285">Flavoprotein</keyword>
<dbReference type="PANTHER" id="PTHR42802">
    <property type="entry name" value="MONOOXYGENASE"/>
    <property type="match status" value="1"/>
</dbReference>
<evidence type="ECO:0000256" key="1">
    <source>
        <dbReference type="ARBA" id="ARBA00001974"/>
    </source>
</evidence>
<dbReference type="EC" id="1.14.13.59" evidence="4"/>
<dbReference type="PRINTS" id="PR00368">
    <property type="entry name" value="FADPNR"/>
</dbReference>
<evidence type="ECO:0000256" key="8">
    <source>
        <dbReference type="ARBA" id="ARBA00022857"/>
    </source>
</evidence>
<dbReference type="InterPro" id="IPR036188">
    <property type="entry name" value="FAD/NAD-bd_sf"/>
</dbReference>
<reference evidence="17" key="1">
    <citation type="journal article" date="2019" name="Int. J. Syst. Evol. Microbiol.">
        <title>The Global Catalogue of Microorganisms (GCM) 10K type strain sequencing project: providing services to taxonomists for standard genome sequencing and annotation.</title>
        <authorList>
            <consortium name="The Broad Institute Genomics Platform"/>
            <consortium name="The Broad Institute Genome Sequencing Center for Infectious Disease"/>
            <person name="Wu L."/>
            <person name="Ma J."/>
        </authorList>
    </citation>
    <scope>NUCLEOTIDE SEQUENCE [LARGE SCALE GENOMIC DNA]</scope>
    <source>
        <strain evidence="17">TBRC 7912</strain>
    </source>
</reference>
<evidence type="ECO:0000256" key="13">
    <source>
        <dbReference type="ARBA" id="ARBA00032493"/>
    </source>
</evidence>
<sequence length="408" mass="46089">MTAAEPYDYAAVGMGPANLSLAALGEPLPDLRPIHLEARESTAWHPGLLLPEATLQVSPLKDLVTLVDPTSRFSFLAFLAQEDRLYRFLTARFPAVHRTEFNQYLQWVSQSIPSIEYGTHVQDIDLRDGLFRLRSERGEVLARNVVLGTGPVPRIPPHLRNHLCADVFHAGEFLLRERTTADRDVTVLGGGQSGAEIVRHLMRLDRVPRSITWITRRPGFLPLDDSPFTNEYFFPQYAREFHKMPGERRRTLLAEQKYASDGIDTATLEDIYRERYRHEYILGRKDWIRLMPGMEVTGCTRLPDGWGLTVEGAEPRVVTTDVVILATGYEHRLPSCMDTLTPRLSTTGGTPDVGEDFSLRLDGDVRGKVYVQNGAQHAWGIADPNLSLLAWRSAVILNDILGYRRYNT</sequence>
<organism evidence="16 17">
    <name type="scientific">Streptosporangium jomthongense</name>
    <dbReference type="NCBI Taxonomy" id="1193683"/>
    <lineage>
        <taxon>Bacteria</taxon>
        <taxon>Bacillati</taxon>
        <taxon>Actinomycetota</taxon>
        <taxon>Actinomycetes</taxon>
        <taxon>Streptosporangiales</taxon>
        <taxon>Streptosporangiaceae</taxon>
        <taxon>Streptosporangium</taxon>
    </lineage>
</organism>
<comment type="similarity">
    <text evidence="3">Belongs to the lysine N(6)-hydroxylase/L-ornithine N(5)-oxygenase family.</text>
</comment>
<accession>A0ABV8EVX7</accession>
<dbReference type="Pfam" id="PF13434">
    <property type="entry name" value="Lys_Orn_oxgnase"/>
    <property type="match status" value="1"/>
</dbReference>
<keyword evidence="9" id="KW-0560">Oxidoreductase</keyword>
<comment type="caution">
    <text evidence="16">The sequence shown here is derived from an EMBL/GenBank/DDBJ whole genome shotgun (WGS) entry which is preliminary data.</text>
</comment>
<proteinExistence type="inferred from homology"/>
<evidence type="ECO:0000313" key="17">
    <source>
        <dbReference type="Proteomes" id="UP001595698"/>
    </source>
</evidence>
<dbReference type="EMBL" id="JBHSBC010000002">
    <property type="protein sequence ID" value="MFC3979192.1"/>
    <property type="molecule type" value="Genomic_DNA"/>
</dbReference>
<gene>
    <name evidence="16" type="ORF">ACFOYY_03610</name>
</gene>
<evidence type="ECO:0000256" key="3">
    <source>
        <dbReference type="ARBA" id="ARBA00007588"/>
    </source>
</evidence>